<accession>A0AAD9KLN2</accession>
<dbReference type="AlphaFoldDB" id="A0AAD9KLN2"/>
<reference evidence="2" key="1">
    <citation type="journal article" date="2023" name="Mol. Biol. Evol.">
        <title>Third-Generation Sequencing Reveals the Adaptive Role of the Epigenome in Three Deep-Sea Polychaetes.</title>
        <authorList>
            <person name="Perez M."/>
            <person name="Aroh O."/>
            <person name="Sun Y."/>
            <person name="Lan Y."/>
            <person name="Juniper S.K."/>
            <person name="Young C.R."/>
            <person name="Angers B."/>
            <person name="Qian P.Y."/>
        </authorList>
    </citation>
    <scope>NUCLEOTIDE SEQUENCE</scope>
    <source>
        <strain evidence="2">R07B-5</strain>
    </source>
</reference>
<keyword evidence="3" id="KW-1185">Reference proteome</keyword>
<name>A0AAD9KLN2_RIDPI</name>
<organism evidence="2 3">
    <name type="scientific">Ridgeia piscesae</name>
    <name type="common">Tubeworm</name>
    <dbReference type="NCBI Taxonomy" id="27915"/>
    <lineage>
        <taxon>Eukaryota</taxon>
        <taxon>Metazoa</taxon>
        <taxon>Spiralia</taxon>
        <taxon>Lophotrochozoa</taxon>
        <taxon>Annelida</taxon>
        <taxon>Polychaeta</taxon>
        <taxon>Sedentaria</taxon>
        <taxon>Canalipalpata</taxon>
        <taxon>Sabellida</taxon>
        <taxon>Siboglinidae</taxon>
        <taxon>Ridgeia</taxon>
    </lineage>
</organism>
<feature type="region of interest" description="Disordered" evidence="1">
    <location>
        <begin position="120"/>
        <end position="140"/>
    </location>
</feature>
<evidence type="ECO:0000313" key="2">
    <source>
        <dbReference type="EMBL" id="KAK2173510.1"/>
    </source>
</evidence>
<dbReference type="PANTHER" id="PTHR47027:SF20">
    <property type="entry name" value="REVERSE TRANSCRIPTASE-LIKE PROTEIN WITH RNA-DIRECTED DNA POLYMERASE DOMAIN"/>
    <property type="match status" value="1"/>
</dbReference>
<evidence type="ECO:0000256" key="1">
    <source>
        <dbReference type="SAM" id="MobiDB-lite"/>
    </source>
</evidence>
<proteinExistence type="predicted"/>
<dbReference type="Proteomes" id="UP001209878">
    <property type="component" value="Unassembled WGS sequence"/>
</dbReference>
<protein>
    <submittedName>
        <fullName evidence="2">Uncharacterized protein</fullName>
    </submittedName>
</protein>
<comment type="caution">
    <text evidence="2">The sequence shown here is derived from an EMBL/GenBank/DDBJ whole genome shotgun (WGS) entry which is preliminary data.</text>
</comment>
<dbReference type="EMBL" id="JAODUO010000869">
    <property type="protein sequence ID" value="KAK2173510.1"/>
    <property type="molecule type" value="Genomic_DNA"/>
</dbReference>
<evidence type="ECO:0000313" key="3">
    <source>
        <dbReference type="Proteomes" id="UP001209878"/>
    </source>
</evidence>
<sequence>MVNASAYFGRLCQRFWNNHHVSMRVKGKIYRAITLSTLLCGAEAWTVCRRQFKKLHAFMMRHLRSIIRITWMDKVTNKEILERTGLPSMEDLLIRKNGLDEDVTRQATKAGSLLSTDFWSQKERAPSSPVQGYHQEKPEAERHKDRLMVIILTAER</sequence>
<gene>
    <name evidence="2" type="ORF">NP493_870g01020</name>
</gene>
<dbReference type="PANTHER" id="PTHR47027">
    <property type="entry name" value="REVERSE TRANSCRIPTASE DOMAIN-CONTAINING PROTEIN"/>
    <property type="match status" value="1"/>
</dbReference>